<protein>
    <recommendedName>
        <fullName evidence="6">Gustatory receptor</fullName>
    </recommendedName>
</protein>
<gene>
    <name evidence="7" type="ORF">CINCED_3A012562</name>
</gene>
<dbReference type="InterPro" id="IPR013604">
    <property type="entry name" value="7TM_chemorcpt"/>
</dbReference>
<accession>A0A5E4NIQ2</accession>
<keyword evidence="8" id="KW-1185">Reference proteome</keyword>
<sequence>MACCVFNFALTPFFECLLEAGCTDPNTMSSFTGLYSRSLCVTCFVSYAVAWRKRGTALAVYRERLAAHDARWPAAAAERRRHAAVRCAVTAACLALTVPVNAARLYILYTSGIADRSLLVVFFAVMYVINISVCMLETRFVGLCYAVYLKFAAVNRDLDDIEGAIADDGCPPCRNGPDVARRRRVRVARDEDVYYCSIDSGAGRPLVEAVEELRVRHRLVRQAMAELNDAYAVPVGMTLCTLCIMTLFDMYYHMTSLETSSKTSLFIYVWLLQYGFRFFVIVKTAHATTKQVGTDNGCDIIRATYSPAPRPSETETVAVDCRRQRGVTLGQVGGWAVFRFNSESVVKRVRVTR</sequence>
<feature type="transmembrane region" description="Helical" evidence="6">
    <location>
        <begin position="265"/>
        <end position="282"/>
    </location>
</feature>
<dbReference type="AlphaFoldDB" id="A0A5E4NIQ2"/>
<feature type="transmembrane region" description="Helical" evidence="6">
    <location>
        <begin position="231"/>
        <end position="253"/>
    </location>
</feature>
<comment type="similarity">
    <text evidence="6">Belongs to the insect chemoreceptor superfamily. Gustatory receptor (GR) family.</text>
</comment>
<evidence type="ECO:0000313" key="8">
    <source>
        <dbReference type="Proteomes" id="UP000325440"/>
    </source>
</evidence>
<organism evidence="7 8">
    <name type="scientific">Cinara cedri</name>
    <dbReference type="NCBI Taxonomy" id="506608"/>
    <lineage>
        <taxon>Eukaryota</taxon>
        <taxon>Metazoa</taxon>
        <taxon>Ecdysozoa</taxon>
        <taxon>Arthropoda</taxon>
        <taxon>Hexapoda</taxon>
        <taxon>Insecta</taxon>
        <taxon>Pterygota</taxon>
        <taxon>Neoptera</taxon>
        <taxon>Paraneoptera</taxon>
        <taxon>Hemiptera</taxon>
        <taxon>Sternorrhyncha</taxon>
        <taxon>Aphidomorpha</taxon>
        <taxon>Aphidoidea</taxon>
        <taxon>Aphididae</taxon>
        <taxon>Lachninae</taxon>
        <taxon>Cinara</taxon>
    </lineage>
</organism>
<name>A0A5E4NIQ2_9HEMI</name>
<keyword evidence="3 6" id="KW-0812">Transmembrane</keyword>
<dbReference type="GO" id="GO:0005886">
    <property type="term" value="C:plasma membrane"/>
    <property type="evidence" value="ECO:0007669"/>
    <property type="project" value="UniProtKB-SubCell"/>
</dbReference>
<dbReference type="EMBL" id="CABPRJ010002388">
    <property type="protein sequence ID" value="VVC44854.1"/>
    <property type="molecule type" value="Genomic_DNA"/>
</dbReference>
<keyword evidence="6 7" id="KW-0675">Receptor</keyword>
<evidence type="ECO:0000256" key="2">
    <source>
        <dbReference type="ARBA" id="ARBA00022475"/>
    </source>
</evidence>
<reference evidence="7 8" key="1">
    <citation type="submission" date="2019-08" db="EMBL/GenBank/DDBJ databases">
        <authorList>
            <person name="Alioto T."/>
            <person name="Alioto T."/>
            <person name="Gomez Garrido J."/>
        </authorList>
    </citation>
    <scope>NUCLEOTIDE SEQUENCE [LARGE SCALE GENOMIC DNA]</scope>
</reference>
<evidence type="ECO:0000256" key="4">
    <source>
        <dbReference type="ARBA" id="ARBA00022989"/>
    </source>
</evidence>
<comment type="subcellular location">
    <subcellularLocation>
        <location evidence="1 6">Cell membrane</location>
        <topology evidence="1 6">Multi-pass membrane protein</topology>
    </subcellularLocation>
</comment>
<comment type="function">
    <text evidence="6">Gustatory receptor which mediates acceptance or avoidance behavior, depending on its substrates.</text>
</comment>
<dbReference type="Proteomes" id="UP000325440">
    <property type="component" value="Unassembled WGS sequence"/>
</dbReference>
<proteinExistence type="inferred from homology"/>
<keyword evidence="2 6" id="KW-1003">Cell membrane</keyword>
<evidence type="ECO:0000256" key="1">
    <source>
        <dbReference type="ARBA" id="ARBA00004651"/>
    </source>
</evidence>
<evidence type="ECO:0000313" key="7">
    <source>
        <dbReference type="EMBL" id="VVC44854.1"/>
    </source>
</evidence>
<feature type="transmembrane region" description="Helical" evidence="6">
    <location>
        <begin position="119"/>
        <end position="148"/>
    </location>
</feature>
<keyword evidence="5 6" id="KW-0472">Membrane</keyword>
<evidence type="ECO:0000256" key="5">
    <source>
        <dbReference type="ARBA" id="ARBA00023136"/>
    </source>
</evidence>
<dbReference type="Pfam" id="PF08395">
    <property type="entry name" value="7tm_7"/>
    <property type="match status" value="1"/>
</dbReference>
<dbReference type="GO" id="GO:0050909">
    <property type="term" value="P:sensory perception of taste"/>
    <property type="evidence" value="ECO:0007669"/>
    <property type="project" value="InterPro"/>
</dbReference>
<dbReference type="OrthoDB" id="6603629at2759"/>
<comment type="caution">
    <text evidence="6">Lacks conserved residue(s) required for the propagation of feature annotation.</text>
</comment>
<dbReference type="GO" id="GO:0007165">
    <property type="term" value="P:signal transduction"/>
    <property type="evidence" value="ECO:0007669"/>
    <property type="project" value="UniProtKB-KW"/>
</dbReference>
<keyword evidence="6" id="KW-0807">Transducer</keyword>
<feature type="transmembrane region" description="Helical" evidence="6">
    <location>
        <begin position="87"/>
        <end position="107"/>
    </location>
</feature>
<evidence type="ECO:0000256" key="3">
    <source>
        <dbReference type="ARBA" id="ARBA00022692"/>
    </source>
</evidence>
<keyword evidence="4 6" id="KW-1133">Transmembrane helix</keyword>
<evidence type="ECO:0000256" key="6">
    <source>
        <dbReference type="RuleBase" id="RU363108"/>
    </source>
</evidence>